<accession>A0A448WBB0</accession>
<gene>
    <name evidence="2" type="ORF">PXEA_LOCUS1001</name>
</gene>
<proteinExistence type="predicted"/>
<feature type="region of interest" description="Disordered" evidence="1">
    <location>
        <begin position="16"/>
        <end position="57"/>
    </location>
</feature>
<keyword evidence="3" id="KW-1185">Reference proteome</keyword>
<dbReference type="Proteomes" id="UP000784294">
    <property type="component" value="Unassembled WGS sequence"/>
</dbReference>
<dbReference type="AlphaFoldDB" id="A0A448WBB0"/>
<name>A0A448WBB0_9PLAT</name>
<evidence type="ECO:0000313" key="2">
    <source>
        <dbReference type="EMBL" id="VEL07561.1"/>
    </source>
</evidence>
<reference evidence="2" key="1">
    <citation type="submission" date="2018-11" db="EMBL/GenBank/DDBJ databases">
        <authorList>
            <consortium name="Pathogen Informatics"/>
        </authorList>
    </citation>
    <scope>NUCLEOTIDE SEQUENCE</scope>
</reference>
<evidence type="ECO:0000313" key="3">
    <source>
        <dbReference type="Proteomes" id="UP000784294"/>
    </source>
</evidence>
<sequence length="86" mass="9886">MVSCYDDVRHITDESSAKIHRDRKAVRRGPFAQIDNHSSKEIPPQPQMEPTYESLPLTPSNQIKGTPTSIYQGIFRNSVFLHTFRD</sequence>
<organism evidence="2 3">
    <name type="scientific">Protopolystoma xenopodis</name>
    <dbReference type="NCBI Taxonomy" id="117903"/>
    <lineage>
        <taxon>Eukaryota</taxon>
        <taxon>Metazoa</taxon>
        <taxon>Spiralia</taxon>
        <taxon>Lophotrochozoa</taxon>
        <taxon>Platyhelminthes</taxon>
        <taxon>Monogenea</taxon>
        <taxon>Polyopisthocotylea</taxon>
        <taxon>Polystomatidea</taxon>
        <taxon>Polystomatidae</taxon>
        <taxon>Protopolystoma</taxon>
    </lineage>
</organism>
<evidence type="ECO:0000256" key="1">
    <source>
        <dbReference type="SAM" id="MobiDB-lite"/>
    </source>
</evidence>
<comment type="caution">
    <text evidence="2">The sequence shown here is derived from an EMBL/GenBank/DDBJ whole genome shotgun (WGS) entry which is preliminary data.</text>
</comment>
<dbReference type="EMBL" id="CAAALY010001992">
    <property type="protein sequence ID" value="VEL07561.1"/>
    <property type="molecule type" value="Genomic_DNA"/>
</dbReference>
<protein>
    <submittedName>
        <fullName evidence="2">Uncharacterized protein</fullName>
    </submittedName>
</protein>